<dbReference type="PANTHER" id="PTHR10501">
    <property type="entry name" value="U1 SMALL NUCLEAR RIBONUCLEOPROTEIN A/U2 SMALL NUCLEAR RIBONUCLEOPROTEIN B"/>
    <property type="match status" value="1"/>
</dbReference>
<dbReference type="Gene3D" id="3.30.70.330">
    <property type="match status" value="2"/>
</dbReference>
<feature type="region of interest" description="Disordered" evidence="3">
    <location>
        <begin position="90"/>
        <end position="122"/>
    </location>
</feature>
<dbReference type="Pfam" id="PF00076">
    <property type="entry name" value="RRM_1"/>
    <property type="match status" value="2"/>
</dbReference>
<evidence type="ECO:0000256" key="2">
    <source>
        <dbReference type="PROSITE-ProRule" id="PRU00176"/>
    </source>
</evidence>
<dbReference type="SMART" id="SM00360">
    <property type="entry name" value="RRM"/>
    <property type="match status" value="2"/>
</dbReference>
<reference evidence="5 6" key="1">
    <citation type="submission" date="2017-04" db="EMBL/GenBank/DDBJ databases">
        <title>Genome sequencing of [Candida] sorbophila.</title>
        <authorList>
            <person name="Ahn J.O."/>
        </authorList>
    </citation>
    <scope>NUCLEOTIDE SEQUENCE [LARGE SCALE GENOMIC DNA]</scope>
    <source>
        <strain evidence="5 6">DS02</strain>
    </source>
</reference>
<evidence type="ECO:0000313" key="5">
    <source>
        <dbReference type="EMBL" id="PRT54686.1"/>
    </source>
</evidence>
<dbReference type="GeneID" id="36516054"/>
<sequence length="200" mass="22111">MDTLYIRNLNEKLGVQKLRAELIAIFARFGTVSGIQARKTLRLKGQAFISFELAAHAEAAREALNGQTFLGKPLDVQFAKNSLRVTIEGEKAAHPSSQGHTNEKHRSKRRSESLHTSQSKRLKATEKPNKILFVENLAESISQEVFSSAFNELPGFVEARLVAARAVGFVEFLTVEDAIAAIKKPLIFGEKSAHVSFAKH</sequence>
<evidence type="ECO:0000259" key="4">
    <source>
        <dbReference type="PROSITE" id="PS50102"/>
    </source>
</evidence>
<organism evidence="5 6">
    <name type="scientific">Wickerhamiella sorbophila</name>
    <dbReference type="NCBI Taxonomy" id="45607"/>
    <lineage>
        <taxon>Eukaryota</taxon>
        <taxon>Fungi</taxon>
        <taxon>Dikarya</taxon>
        <taxon>Ascomycota</taxon>
        <taxon>Saccharomycotina</taxon>
        <taxon>Dipodascomycetes</taxon>
        <taxon>Dipodascales</taxon>
        <taxon>Trichomonascaceae</taxon>
        <taxon>Wickerhamiella</taxon>
    </lineage>
</organism>
<evidence type="ECO:0000256" key="1">
    <source>
        <dbReference type="ARBA" id="ARBA00022884"/>
    </source>
</evidence>
<comment type="caution">
    <text evidence="5">The sequence shown here is derived from an EMBL/GenBank/DDBJ whole genome shotgun (WGS) entry which is preliminary data.</text>
</comment>
<proteinExistence type="predicted"/>
<dbReference type="InterPro" id="IPR012677">
    <property type="entry name" value="Nucleotide-bd_a/b_plait_sf"/>
</dbReference>
<dbReference type="STRING" id="45607.A0A2T0FI90"/>
<dbReference type="InterPro" id="IPR000504">
    <property type="entry name" value="RRM_dom"/>
</dbReference>
<dbReference type="EMBL" id="NDIQ01000021">
    <property type="protein sequence ID" value="PRT54686.1"/>
    <property type="molecule type" value="Genomic_DNA"/>
</dbReference>
<dbReference type="PROSITE" id="PS50102">
    <property type="entry name" value="RRM"/>
    <property type="match status" value="2"/>
</dbReference>
<name>A0A2T0FI90_9ASCO</name>
<evidence type="ECO:0000256" key="3">
    <source>
        <dbReference type="SAM" id="MobiDB-lite"/>
    </source>
</evidence>
<dbReference type="OrthoDB" id="266020at2759"/>
<keyword evidence="5" id="KW-0687">Ribonucleoprotein</keyword>
<gene>
    <name evidence="5" type="ORF">B9G98_02306</name>
</gene>
<dbReference type="SUPFAM" id="SSF54928">
    <property type="entry name" value="RNA-binding domain, RBD"/>
    <property type="match status" value="1"/>
</dbReference>
<dbReference type="InterPro" id="IPR035979">
    <property type="entry name" value="RBD_domain_sf"/>
</dbReference>
<protein>
    <submittedName>
        <fullName evidence="5">U2 small nuclear ribonucleoprotein B</fullName>
    </submittedName>
</protein>
<accession>A0A2T0FI90</accession>
<keyword evidence="1 2" id="KW-0694">RNA-binding</keyword>
<keyword evidence="6" id="KW-1185">Reference proteome</keyword>
<dbReference type="AlphaFoldDB" id="A0A2T0FI90"/>
<dbReference type="Proteomes" id="UP000238350">
    <property type="component" value="Unassembled WGS sequence"/>
</dbReference>
<dbReference type="RefSeq" id="XP_024664631.1">
    <property type="nucleotide sequence ID" value="XM_024808863.1"/>
</dbReference>
<evidence type="ECO:0000313" key="6">
    <source>
        <dbReference type="Proteomes" id="UP000238350"/>
    </source>
</evidence>
<dbReference type="GO" id="GO:1990904">
    <property type="term" value="C:ribonucleoprotein complex"/>
    <property type="evidence" value="ECO:0007669"/>
    <property type="project" value="UniProtKB-KW"/>
</dbReference>
<dbReference type="GO" id="GO:0003723">
    <property type="term" value="F:RNA binding"/>
    <property type="evidence" value="ECO:0007669"/>
    <property type="project" value="UniProtKB-UniRule"/>
</dbReference>
<feature type="domain" description="RRM" evidence="4">
    <location>
        <begin position="130"/>
        <end position="200"/>
    </location>
</feature>
<feature type="domain" description="RRM" evidence="4">
    <location>
        <begin position="2"/>
        <end position="81"/>
    </location>
</feature>